<feature type="transmembrane region" description="Helical" evidence="1">
    <location>
        <begin position="225"/>
        <end position="243"/>
    </location>
</feature>
<feature type="domain" description="Acyltransferase 3" evidence="2">
    <location>
        <begin position="23"/>
        <end position="361"/>
    </location>
</feature>
<feature type="transmembrane region" description="Helical" evidence="1">
    <location>
        <begin position="186"/>
        <end position="205"/>
    </location>
</feature>
<organism evidence="3 4">
    <name type="scientific">Sphingomonas aurea</name>
    <dbReference type="NCBI Taxonomy" id="3063994"/>
    <lineage>
        <taxon>Bacteria</taxon>
        <taxon>Pseudomonadati</taxon>
        <taxon>Pseudomonadota</taxon>
        <taxon>Alphaproteobacteria</taxon>
        <taxon>Sphingomonadales</taxon>
        <taxon>Sphingomonadaceae</taxon>
        <taxon>Sphingomonas</taxon>
    </lineage>
</organism>
<dbReference type="InterPro" id="IPR002656">
    <property type="entry name" value="Acyl_transf_3_dom"/>
</dbReference>
<keyword evidence="1" id="KW-1133">Transmembrane helix</keyword>
<sequence length="385" mass="42050">MPDTLSAATSTSAVAPGKRHYAILDGLRGVAAVMVVIFHLFEAYAGGDSHRQIVNHGYLAVDFFFLLSGFVIAYAYDDRWGGMTLREFFTRRLIRLQPMIVLGSLIGAVLFYTQAGRYFPLIAATPVWQMLLVMLLGMTLLPLPPSLDIRGWDEMHPLNGPAWSLFFEYVANIAYALGMRRLSNRVVALLLVPAAALLADVAVFGPRGDLVGGWALDAGGLKIGFARLTFPFLAGMLLMRTGWRLPLRHGFAICAVLLAAALALPRVGGVGQDWMNGLYEVGCVVLLFPLIVAIGAGQLEAEGRSVRIARVFGDLSYPLYITHYPLVYLYTAWVVDNGIPQETGAIVGAATLAAALAIAWASLRFYDAPIRRRLAQRFLRARNHA</sequence>
<evidence type="ECO:0000313" key="3">
    <source>
        <dbReference type="EMBL" id="MDP1025804.1"/>
    </source>
</evidence>
<gene>
    <name evidence="3" type="ORF">Q5H91_01120</name>
</gene>
<dbReference type="Pfam" id="PF01757">
    <property type="entry name" value="Acyl_transf_3"/>
    <property type="match status" value="1"/>
</dbReference>
<proteinExistence type="predicted"/>
<dbReference type="EMBL" id="JAUUDS010000001">
    <property type="protein sequence ID" value="MDP1025804.1"/>
    <property type="molecule type" value="Genomic_DNA"/>
</dbReference>
<dbReference type="RefSeq" id="WP_305171388.1">
    <property type="nucleotide sequence ID" value="NZ_JAUUDS010000001.1"/>
</dbReference>
<feature type="transmembrane region" description="Helical" evidence="1">
    <location>
        <begin position="96"/>
        <end position="112"/>
    </location>
</feature>
<dbReference type="GO" id="GO:0016746">
    <property type="term" value="F:acyltransferase activity"/>
    <property type="evidence" value="ECO:0007669"/>
    <property type="project" value="UniProtKB-KW"/>
</dbReference>
<keyword evidence="3" id="KW-0012">Acyltransferase</keyword>
<protein>
    <submittedName>
        <fullName evidence="3">Acyltransferase</fullName>
        <ecNumber evidence="3">2.3.-.-</ecNumber>
    </submittedName>
</protein>
<accession>A0ABT9EFZ1</accession>
<reference evidence="3 4" key="1">
    <citation type="submission" date="2023-07" db="EMBL/GenBank/DDBJ databases">
        <authorList>
            <person name="Kim M.K."/>
        </authorList>
    </citation>
    <scope>NUCLEOTIDE SEQUENCE [LARGE SCALE GENOMIC DNA]</scope>
    <source>
        <strain evidence="3 4">KR1UV-12</strain>
    </source>
</reference>
<feature type="transmembrane region" description="Helical" evidence="1">
    <location>
        <begin position="161"/>
        <end position="179"/>
    </location>
</feature>
<keyword evidence="1" id="KW-0472">Membrane</keyword>
<evidence type="ECO:0000256" key="1">
    <source>
        <dbReference type="SAM" id="Phobius"/>
    </source>
</evidence>
<evidence type="ECO:0000313" key="4">
    <source>
        <dbReference type="Proteomes" id="UP001230685"/>
    </source>
</evidence>
<feature type="transmembrane region" description="Helical" evidence="1">
    <location>
        <begin position="57"/>
        <end position="76"/>
    </location>
</feature>
<evidence type="ECO:0000259" key="2">
    <source>
        <dbReference type="Pfam" id="PF01757"/>
    </source>
</evidence>
<dbReference type="PANTHER" id="PTHR23028:SF134">
    <property type="entry name" value="PUTATIVE (AFU_ORTHOLOGUE AFUA_4G08520)-RELATED"/>
    <property type="match status" value="1"/>
</dbReference>
<feature type="transmembrane region" description="Helical" evidence="1">
    <location>
        <begin position="345"/>
        <end position="366"/>
    </location>
</feature>
<name>A0ABT9EFZ1_9SPHN</name>
<feature type="transmembrane region" description="Helical" evidence="1">
    <location>
        <begin position="26"/>
        <end position="45"/>
    </location>
</feature>
<comment type="caution">
    <text evidence="3">The sequence shown here is derived from an EMBL/GenBank/DDBJ whole genome shotgun (WGS) entry which is preliminary data.</text>
</comment>
<feature type="transmembrane region" description="Helical" evidence="1">
    <location>
        <begin position="279"/>
        <end position="299"/>
    </location>
</feature>
<dbReference type="InterPro" id="IPR050879">
    <property type="entry name" value="Acyltransferase_3"/>
</dbReference>
<dbReference type="EC" id="2.3.-.-" evidence="3"/>
<dbReference type="PANTHER" id="PTHR23028">
    <property type="entry name" value="ACETYLTRANSFERASE"/>
    <property type="match status" value="1"/>
</dbReference>
<dbReference type="Proteomes" id="UP001230685">
    <property type="component" value="Unassembled WGS sequence"/>
</dbReference>
<feature type="transmembrane region" description="Helical" evidence="1">
    <location>
        <begin position="250"/>
        <end position="267"/>
    </location>
</feature>
<keyword evidence="3" id="KW-0808">Transferase</keyword>
<feature type="transmembrane region" description="Helical" evidence="1">
    <location>
        <begin position="119"/>
        <end position="141"/>
    </location>
</feature>
<feature type="transmembrane region" description="Helical" evidence="1">
    <location>
        <begin position="311"/>
        <end position="333"/>
    </location>
</feature>
<keyword evidence="1" id="KW-0812">Transmembrane</keyword>
<keyword evidence="4" id="KW-1185">Reference proteome</keyword>